<evidence type="ECO:0000259" key="1">
    <source>
        <dbReference type="Pfam" id="PF04326"/>
    </source>
</evidence>
<proteinExistence type="predicted"/>
<reference evidence="2 3" key="1">
    <citation type="submission" date="2024-02" db="EMBL/GenBank/DDBJ databases">
        <title>Whole genome sequencing and characterization of Corynebacterium isolated from the ocular surface of dry eye disease sufferers.</title>
        <authorList>
            <person name="Naqvi M."/>
        </authorList>
    </citation>
    <scope>NUCLEOTIDE SEQUENCE [LARGE SCALE GENOMIC DNA]</scope>
    <source>
        <strain evidence="2 3">PCRF</strain>
    </source>
</reference>
<dbReference type="Pfam" id="PF04326">
    <property type="entry name" value="SLFN_AlbA_2"/>
    <property type="match status" value="1"/>
</dbReference>
<dbReference type="Pfam" id="PF13749">
    <property type="entry name" value="HATPase_c_4"/>
    <property type="match status" value="1"/>
</dbReference>
<dbReference type="Gene3D" id="3.30.950.30">
    <property type="entry name" value="Schlafen, AAA domain"/>
    <property type="match status" value="1"/>
</dbReference>
<comment type="caution">
    <text evidence="2">The sequence shown here is derived from an EMBL/GenBank/DDBJ whole genome shotgun (WGS) entry which is preliminary data.</text>
</comment>
<dbReference type="PANTHER" id="PTHR30595:SF6">
    <property type="entry name" value="SCHLAFEN ALBA-2 DOMAIN-CONTAINING PROTEIN"/>
    <property type="match status" value="1"/>
</dbReference>
<dbReference type="PANTHER" id="PTHR30595">
    <property type="entry name" value="GLPR-RELATED TRANSCRIPTIONAL REPRESSOR"/>
    <property type="match status" value="1"/>
</dbReference>
<dbReference type="EMBL" id="JBAHVJ010000003">
    <property type="protein sequence ID" value="MEJ4099414.1"/>
    <property type="molecule type" value="Genomic_DNA"/>
</dbReference>
<dbReference type="RefSeq" id="WP_337889280.1">
    <property type="nucleotide sequence ID" value="NZ_JBAHVI010000001.1"/>
</dbReference>
<dbReference type="Proteomes" id="UP001359781">
    <property type="component" value="Unassembled WGS sequence"/>
</dbReference>
<accession>A0ABU8NWM4</accession>
<organism evidence="2 3">
    <name type="scientific">Corynebacterium mastitidis</name>
    <dbReference type="NCBI Taxonomy" id="161890"/>
    <lineage>
        <taxon>Bacteria</taxon>
        <taxon>Bacillati</taxon>
        <taxon>Actinomycetota</taxon>
        <taxon>Actinomycetes</taxon>
        <taxon>Mycobacteriales</taxon>
        <taxon>Corynebacteriaceae</taxon>
        <taxon>Corynebacterium</taxon>
    </lineage>
</organism>
<protein>
    <submittedName>
        <fullName evidence="2">ATP-binding protein</fullName>
    </submittedName>
</protein>
<sequence>MTWTLAELERRLAELRHLNRDTTEVEVKRASRLPENLPESICAFANMPDGGTVILGVSEEDNFSVKGIEDAPAMLDAVISQTRTCVVPAPQLEAKVLTLDGKDVVVVHVASVPLSVRPARYKNRAYLRQSDGDYVMNDSDLALIEIQKLAHSEHYRFDVAPVFNSGRQDLDSDAVGKFLSSARAQSQRLSRVGSDSALLEVLNIVTGDGEVTLSGLYALGMYPQAKAPQLRITAAVQTAHSGRGIRNRNRRDFDGPLPDLLEDAVAWVGENAPRYGRYVSSGNMVEECVYPLGAVRELIANALVHRDLSPNSEGKWVEIRIKGDRLIITNPGGLRGVSTQQLESAALAKNAVNPRLYDIAKRVRSVSGSRVIEGEGAGVQEVFAQAREAGLPKPTLIDTGVQFTAIMYGTPVREENGPVLPALQLTEEAPQKRPLRARKNSARVVTKNGAAIMKALTAHGPEVDLDQLVASTNLTEGQVRYAVEKLMGAGLVRRNGGWGVRGTTYTLL</sequence>
<feature type="domain" description="Schlafen AlbA-2" evidence="1">
    <location>
        <begin position="22"/>
        <end position="136"/>
    </location>
</feature>
<gene>
    <name evidence="2" type="ORF">V5S96_03435</name>
</gene>
<dbReference type="InterPro" id="IPR038461">
    <property type="entry name" value="Schlafen_AlbA_2_dom_sf"/>
</dbReference>
<dbReference type="InterPro" id="IPR007421">
    <property type="entry name" value="Schlafen_AlbA_2_dom"/>
</dbReference>
<dbReference type="GO" id="GO:0005524">
    <property type="term" value="F:ATP binding"/>
    <property type="evidence" value="ECO:0007669"/>
    <property type="project" value="UniProtKB-KW"/>
</dbReference>
<dbReference type="InterPro" id="IPR038475">
    <property type="entry name" value="RecG_C_sf"/>
</dbReference>
<evidence type="ECO:0000313" key="2">
    <source>
        <dbReference type="EMBL" id="MEJ4099414.1"/>
    </source>
</evidence>
<keyword evidence="2" id="KW-0547">Nucleotide-binding</keyword>
<dbReference type="Gene3D" id="3.30.565.60">
    <property type="match status" value="1"/>
</dbReference>
<name>A0ABU8NWM4_9CORY</name>
<keyword evidence="3" id="KW-1185">Reference proteome</keyword>
<keyword evidence="2" id="KW-0067">ATP-binding</keyword>
<evidence type="ECO:0000313" key="3">
    <source>
        <dbReference type="Proteomes" id="UP001359781"/>
    </source>
</evidence>